<dbReference type="Gene3D" id="1.10.287.470">
    <property type="entry name" value="Helix hairpin bin"/>
    <property type="match status" value="1"/>
</dbReference>
<dbReference type="EMBL" id="FZNY01000011">
    <property type="protein sequence ID" value="SNS31496.1"/>
    <property type="molecule type" value="Genomic_DNA"/>
</dbReference>
<dbReference type="AlphaFoldDB" id="A0A239DG62"/>
<feature type="transmembrane region" description="Helical" evidence="1">
    <location>
        <begin position="6"/>
        <end position="26"/>
    </location>
</feature>
<dbReference type="Gene3D" id="2.40.30.170">
    <property type="match status" value="1"/>
</dbReference>
<proteinExistence type="predicted"/>
<dbReference type="Proteomes" id="UP000198379">
    <property type="component" value="Unassembled WGS sequence"/>
</dbReference>
<accession>A0A239DG62</accession>
<keyword evidence="1" id="KW-0812">Transmembrane</keyword>
<dbReference type="GO" id="GO:1990281">
    <property type="term" value="C:efflux pump complex"/>
    <property type="evidence" value="ECO:0007669"/>
    <property type="project" value="TreeGrafter"/>
</dbReference>
<reference evidence="3 4" key="1">
    <citation type="submission" date="2017-06" db="EMBL/GenBank/DDBJ databases">
        <authorList>
            <person name="Kim H.J."/>
            <person name="Triplett B.A."/>
        </authorList>
    </citation>
    <scope>NUCLEOTIDE SEQUENCE [LARGE SCALE GENOMIC DNA]</scope>
    <source>
        <strain evidence="3 4">DSM 25597</strain>
    </source>
</reference>
<evidence type="ECO:0000256" key="1">
    <source>
        <dbReference type="SAM" id="Phobius"/>
    </source>
</evidence>
<keyword evidence="1" id="KW-0472">Membrane</keyword>
<feature type="domain" description="Multidrug resistance protein MdtA-like barrel-sandwich hybrid" evidence="2">
    <location>
        <begin position="66"/>
        <end position="214"/>
    </location>
</feature>
<dbReference type="Gene3D" id="2.40.50.100">
    <property type="match status" value="1"/>
</dbReference>
<dbReference type="RefSeq" id="WP_089373757.1">
    <property type="nucleotide sequence ID" value="NZ_BMEP01000008.1"/>
</dbReference>
<dbReference type="Pfam" id="PF25917">
    <property type="entry name" value="BSH_RND"/>
    <property type="match status" value="1"/>
</dbReference>
<evidence type="ECO:0000313" key="3">
    <source>
        <dbReference type="EMBL" id="SNS31496.1"/>
    </source>
</evidence>
<sequence>MRTVLQIVVSLIILVLGIFFMTKLFGLDKKERPKPKPVIKTVFVDTVQNGTVPLVIEANGNLTAKRRVELYSEVQGVLIAGNKLFKPGQVFRKGETLLRLNASEFRATVNSQKSNLINQITALLPDLRLDYPDAYAKWERYVNTFDVNKSLPELPEITSDKERYFITGRNILTSYYNVKNLEQRLYKYRITAPFSGILTEANVTEGTLVRSGQKIGEFIETGVYELPVAISKIYADLLKVGKEVTLKNLDDSKEYKGVVTRINGNIEQASQTITAFIEVKNESLREGMYLEAELSARQETDAITINRDLLQSEKQLFVVRDTILDIIDVKPVYFSEKTVVVKGVPDGTILVDRPVPGAYAGMRIKVYEDGKTAKTE</sequence>
<dbReference type="PANTHER" id="PTHR30469:SF15">
    <property type="entry name" value="HLYD FAMILY OF SECRETION PROTEINS"/>
    <property type="match status" value="1"/>
</dbReference>
<evidence type="ECO:0000313" key="4">
    <source>
        <dbReference type="Proteomes" id="UP000198379"/>
    </source>
</evidence>
<protein>
    <submittedName>
        <fullName evidence="3">Multidrug efflux pump subunit AcrA (Membrane-fusion protein)</fullName>
    </submittedName>
</protein>
<name>A0A239DG62_9FLAO</name>
<gene>
    <name evidence="3" type="ORF">SAMN06265376_1114</name>
</gene>
<dbReference type="InterPro" id="IPR058625">
    <property type="entry name" value="MdtA-like_BSH"/>
</dbReference>
<dbReference type="OrthoDB" id="1114717at2"/>
<organism evidence="3 4">
    <name type="scientific">Dokdonia pacifica</name>
    <dbReference type="NCBI Taxonomy" id="1627892"/>
    <lineage>
        <taxon>Bacteria</taxon>
        <taxon>Pseudomonadati</taxon>
        <taxon>Bacteroidota</taxon>
        <taxon>Flavobacteriia</taxon>
        <taxon>Flavobacteriales</taxon>
        <taxon>Flavobacteriaceae</taxon>
        <taxon>Dokdonia</taxon>
    </lineage>
</organism>
<keyword evidence="1" id="KW-1133">Transmembrane helix</keyword>
<evidence type="ECO:0000259" key="2">
    <source>
        <dbReference type="Pfam" id="PF25917"/>
    </source>
</evidence>
<keyword evidence="4" id="KW-1185">Reference proteome</keyword>
<dbReference type="SUPFAM" id="SSF111369">
    <property type="entry name" value="HlyD-like secretion proteins"/>
    <property type="match status" value="1"/>
</dbReference>
<dbReference type="PANTHER" id="PTHR30469">
    <property type="entry name" value="MULTIDRUG RESISTANCE PROTEIN MDTA"/>
    <property type="match status" value="1"/>
</dbReference>
<dbReference type="GO" id="GO:0015562">
    <property type="term" value="F:efflux transmembrane transporter activity"/>
    <property type="evidence" value="ECO:0007669"/>
    <property type="project" value="TreeGrafter"/>
</dbReference>